<gene>
    <name evidence="2" type="ORF">CIPAW_01G191100</name>
</gene>
<reference evidence="2" key="1">
    <citation type="submission" date="2020-12" db="EMBL/GenBank/DDBJ databases">
        <title>WGS assembly of Carya illinoinensis cv. Pawnee.</title>
        <authorList>
            <person name="Platts A."/>
            <person name="Shu S."/>
            <person name="Wright S."/>
            <person name="Barry K."/>
            <person name="Edger P."/>
            <person name="Pires J.C."/>
            <person name="Schmutz J."/>
        </authorList>
    </citation>
    <scope>NUCLEOTIDE SEQUENCE</scope>
    <source>
        <tissue evidence="2">Leaf</tissue>
    </source>
</reference>
<dbReference type="OrthoDB" id="1433562at2759"/>
<protein>
    <recommendedName>
        <fullName evidence="1">Sieve element occlusion N-terminal domain-containing protein</fullName>
    </recommendedName>
</protein>
<dbReference type="PANTHER" id="PTHR33232">
    <property type="entry name" value="PROTEIN SIEVE ELEMENT OCCLUSION B-LIKE"/>
    <property type="match status" value="1"/>
</dbReference>
<dbReference type="PANTHER" id="PTHR33232:SF18">
    <property type="entry name" value="PROTEIN SIEVE ELEMENT OCCLUSION B-LIKE"/>
    <property type="match status" value="1"/>
</dbReference>
<accession>A0A8T1RRP5</accession>
<dbReference type="Proteomes" id="UP000811609">
    <property type="component" value="Chromosome 1"/>
</dbReference>
<evidence type="ECO:0000313" key="2">
    <source>
        <dbReference type="EMBL" id="KAG6668722.1"/>
    </source>
</evidence>
<dbReference type="Pfam" id="PF14576">
    <property type="entry name" value="SEO_N"/>
    <property type="match status" value="1"/>
</dbReference>
<dbReference type="InterPro" id="IPR027942">
    <property type="entry name" value="SEO_N"/>
</dbReference>
<dbReference type="GO" id="GO:0010088">
    <property type="term" value="P:phloem development"/>
    <property type="evidence" value="ECO:0007669"/>
    <property type="project" value="InterPro"/>
</dbReference>
<dbReference type="EMBL" id="CM031809">
    <property type="protein sequence ID" value="KAG6668722.1"/>
    <property type="molecule type" value="Genomic_DNA"/>
</dbReference>
<evidence type="ECO:0000259" key="1">
    <source>
        <dbReference type="Pfam" id="PF14576"/>
    </source>
</evidence>
<comment type="caution">
    <text evidence="2">The sequence shown here is derived from an EMBL/GenBank/DDBJ whole genome shotgun (WGS) entry which is preliminary data.</text>
</comment>
<name>A0A8T1RRP5_CARIL</name>
<dbReference type="AlphaFoldDB" id="A0A8T1RRP5"/>
<evidence type="ECO:0000313" key="3">
    <source>
        <dbReference type="Proteomes" id="UP000811609"/>
    </source>
</evidence>
<organism evidence="2 3">
    <name type="scientific">Carya illinoinensis</name>
    <name type="common">Pecan</name>
    <dbReference type="NCBI Taxonomy" id="32201"/>
    <lineage>
        <taxon>Eukaryota</taxon>
        <taxon>Viridiplantae</taxon>
        <taxon>Streptophyta</taxon>
        <taxon>Embryophyta</taxon>
        <taxon>Tracheophyta</taxon>
        <taxon>Spermatophyta</taxon>
        <taxon>Magnoliopsida</taxon>
        <taxon>eudicotyledons</taxon>
        <taxon>Gunneridae</taxon>
        <taxon>Pentapetalae</taxon>
        <taxon>rosids</taxon>
        <taxon>fabids</taxon>
        <taxon>Fagales</taxon>
        <taxon>Juglandaceae</taxon>
        <taxon>Carya</taxon>
    </lineage>
</organism>
<sequence length="290" mass="32490">MAGKWVPSSEQETVKDELSVLTMSDHDIMSHIHATHIPGDEKFDVDSLFLFAENILKRASLIIDNVALDLLHGTEAHLESLDDMMSPKASFNPPLCTLKRISGEMQCKTPGEEIAHKITMSILNKLSGYSWDAKAVLTLAAFALDFGDFWLLAQLHPTDHQLAKSVGILKQVPAISRRQGLQKHRKALIELNMLIQVILEMMEYILELEKLSTVLAYKTKIVPAPLSIAMEHLPVDVYWVILAIVACATQMCGLTRDEDQVQEIAPFAHKLNIVLYLLKMQIKICKQEVG</sequence>
<keyword evidence="3" id="KW-1185">Reference proteome</keyword>
<feature type="domain" description="Sieve element occlusion N-terminal" evidence="1">
    <location>
        <begin position="24"/>
        <end position="289"/>
    </location>
</feature>
<proteinExistence type="predicted"/>
<dbReference type="InterPro" id="IPR039299">
    <property type="entry name" value="SEOA"/>
</dbReference>